<evidence type="ECO:0000313" key="11">
    <source>
        <dbReference type="Proteomes" id="UP001519287"/>
    </source>
</evidence>
<dbReference type="PANTHER" id="PTHR46566">
    <property type="entry name" value="1-PHOSPHOFRUCTOKINASE-RELATED"/>
    <property type="match status" value="1"/>
</dbReference>
<keyword evidence="7" id="KW-0423">Lactose metabolism</keyword>
<dbReference type="InterPro" id="IPR002173">
    <property type="entry name" value="Carboh/pur_kinase_PfkB_CS"/>
</dbReference>
<comment type="similarity">
    <text evidence="7">Belongs to the carbohydrate kinase PfkB family. LacC subfamily.</text>
</comment>
<dbReference type="InterPro" id="IPR029056">
    <property type="entry name" value="Ribokinase-like"/>
</dbReference>
<dbReference type="InterPro" id="IPR017583">
    <property type="entry name" value="Tagatose/fructose_Pkinase"/>
</dbReference>
<dbReference type="EMBL" id="JAGGLB010000018">
    <property type="protein sequence ID" value="MBP1993390.1"/>
    <property type="molecule type" value="Genomic_DNA"/>
</dbReference>
<evidence type="ECO:0000256" key="6">
    <source>
        <dbReference type="ARBA" id="ARBA00047745"/>
    </source>
</evidence>
<keyword evidence="4 8" id="KW-0418">Kinase</keyword>
<dbReference type="EC" id="2.7.1.144" evidence="7"/>
<dbReference type="SUPFAM" id="SSF53613">
    <property type="entry name" value="Ribokinase-like"/>
    <property type="match status" value="1"/>
</dbReference>
<comment type="pathway">
    <text evidence="7">Carbohydrate metabolism; D-tagatose 6-phosphate degradation; D-glyceraldehyde 3-phosphate and glycerone phosphate from D-tagatose 6-phosphate: step 1/2.</text>
</comment>
<comment type="function">
    <text evidence="8">Catalyzes the ATP-dependent phosphorylation of fructose-l-phosphate to fructose-l,6-bisphosphate.</text>
</comment>
<comment type="similarity">
    <text evidence="1">Belongs to the carbohydrate kinase pfkB family.</text>
</comment>
<feature type="domain" description="Carbohydrate kinase PfkB" evidence="9">
    <location>
        <begin position="6"/>
        <end position="289"/>
    </location>
</feature>
<keyword evidence="2 7" id="KW-0808">Transferase</keyword>
<comment type="caution">
    <text evidence="10">The sequence shown here is derived from an EMBL/GenBank/DDBJ whole genome shotgun (WGS) entry which is preliminary data.</text>
</comment>
<keyword evidence="3 7" id="KW-0547">Nucleotide-binding</keyword>
<comment type="catalytic activity">
    <reaction evidence="6 8">
        <text>beta-D-fructose 1-phosphate + ATP = beta-D-fructose 1,6-bisphosphate + ADP + H(+)</text>
        <dbReference type="Rhea" id="RHEA:14213"/>
        <dbReference type="ChEBI" id="CHEBI:15378"/>
        <dbReference type="ChEBI" id="CHEBI:30616"/>
        <dbReference type="ChEBI" id="CHEBI:32966"/>
        <dbReference type="ChEBI" id="CHEBI:138881"/>
        <dbReference type="ChEBI" id="CHEBI:456216"/>
        <dbReference type="EC" id="2.7.1.56"/>
    </reaction>
</comment>
<gene>
    <name evidence="10" type="ORF">J2Z66_005011</name>
</gene>
<proteinExistence type="inferred from homology"/>
<organism evidence="10 11">
    <name type="scientific">Paenibacillus eucommiae</name>
    <dbReference type="NCBI Taxonomy" id="1355755"/>
    <lineage>
        <taxon>Bacteria</taxon>
        <taxon>Bacillati</taxon>
        <taxon>Bacillota</taxon>
        <taxon>Bacilli</taxon>
        <taxon>Bacillales</taxon>
        <taxon>Paenibacillaceae</taxon>
        <taxon>Paenibacillus</taxon>
    </lineage>
</organism>
<dbReference type="NCBIfam" id="TIGR03828">
    <property type="entry name" value="pfkB"/>
    <property type="match status" value="1"/>
</dbReference>
<dbReference type="NCBIfam" id="TIGR03168">
    <property type="entry name" value="1-PFK"/>
    <property type="match status" value="1"/>
</dbReference>
<dbReference type="PIRSF" id="PIRSF000535">
    <property type="entry name" value="1PFK/6PFK/LacC"/>
    <property type="match status" value="1"/>
</dbReference>
<dbReference type="Gene3D" id="3.40.1190.20">
    <property type="match status" value="1"/>
</dbReference>
<accession>A0ABS4J0R9</accession>
<dbReference type="Pfam" id="PF00294">
    <property type="entry name" value="PfkB"/>
    <property type="match status" value="1"/>
</dbReference>
<evidence type="ECO:0000256" key="7">
    <source>
        <dbReference type="PIRNR" id="PIRNR000535"/>
    </source>
</evidence>
<protein>
    <recommendedName>
        <fullName evidence="7">Tagatose-6-phosphate kinase</fullName>
        <ecNumber evidence="7">2.7.1.144</ecNumber>
    </recommendedName>
</protein>
<evidence type="ECO:0000256" key="3">
    <source>
        <dbReference type="ARBA" id="ARBA00022741"/>
    </source>
</evidence>
<sequence length="309" mass="32958">MITTVTLNAAIDKTYVLSDFQLGKVSRIGQIHAVAGGKGINAARVLHQLGIRTLATGFVGGSNGDFILKNLDQQQISHDFVKVDDESRICLNIMNASNGESTELLEKGPLITEQQLAEFRQKIVLLGQQSRIVIFSGSIPAGLSTSVYAELIEALRKTNAAVFLDTSGDGLIHGLKAAPFFMKPNEDEIAQLTGKRPENETELVQSLHQLADSGIECASVSLGASGSMTVYKGTIYRVRVPSIEALNPVGSGDAYVAGMAAGIYQELPIEDCLRLAAACGTANALSAHAGFVKREDVDAFLKQIEIVQL</sequence>
<comment type="catalytic activity">
    <reaction evidence="7">
        <text>D-tagatofuranose 6-phosphate + ATP = D-tagatofuranose 1,6-bisphosphate + ADP + H(+)</text>
        <dbReference type="Rhea" id="RHEA:12420"/>
        <dbReference type="ChEBI" id="CHEBI:15378"/>
        <dbReference type="ChEBI" id="CHEBI:30616"/>
        <dbReference type="ChEBI" id="CHEBI:58694"/>
        <dbReference type="ChEBI" id="CHEBI:58695"/>
        <dbReference type="ChEBI" id="CHEBI:456216"/>
        <dbReference type="EC" id="2.7.1.144"/>
    </reaction>
</comment>
<evidence type="ECO:0000256" key="4">
    <source>
        <dbReference type="ARBA" id="ARBA00022777"/>
    </source>
</evidence>
<dbReference type="PROSITE" id="PS00584">
    <property type="entry name" value="PFKB_KINASES_2"/>
    <property type="match status" value="1"/>
</dbReference>
<evidence type="ECO:0000259" key="9">
    <source>
        <dbReference type="Pfam" id="PF00294"/>
    </source>
</evidence>
<dbReference type="InterPro" id="IPR011611">
    <property type="entry name" value="PfkB_dom"/>
</dbReference>
<dbReference type="RefSeq" id="WP_209975189.1">
    <property type="nucleotide sequence ID" value="NZ_JAGGLB010000018.1"/>
</dbReference>
<dbReference type="InterPro" id="IPR022463">
    <property type="entry name" value="1-PFruKinase"/>
</dbReference>
<evidence type="ECO:0000256" key="1">
    <source>
        <dbReference type="ARBA" id="ARBA00005380"/>
    </source>
</evidence>
<dbReference type="PANTHER" id="PTHR46566:SF5">
    <property type="entry name" value="1-PHOSPHOFRUCTOKINASE"/>
    <property type="match status" value="1"/>
</dbReference>
<dbReference type="GO" id="GO:0009024">
    <property type="term" value="F:tagatose-6-phosphate kinase activity"/>
    <property type="evidence" value="ECO:0007669"/>
    <property type="project" value="UniProtKB-EC"/>
</dbReference>
<evidence type="ECO:0000313" key="10">
    <source>
        <dbReference type="EMBL" id="MBP1993390.1"/>
    </source>
</evidence>
<evidence type="ECO:0000256" key="8">
    <source>
        <dbReference type="RuleBase" id="RU369061"/>
    </source>
</evidence>
<evidence type="ECO:0000256" key="2">
    <source>
        <dbReference type="ARBA" id="ARBA00022679"/>
    </source>
</evidence>
<keyword evidence="5 7" id="KW-0067">ATP-binding</keyword>
<name>A0ABS4J0R9_9BACL</name>
<reference evidence="10 11" key="1">
    <citation type="submission" date="2021-03" db="EMBL/GenBank/DDBJ databases">
        <title>Genomic Encyclopedia of Type Strains, Phase IV (KMG-IV): sequencing the most valuable type-strain genomes for metagenomic binning, comparative biology and taxonomic classification.</title>
        <authorList>
            <person name="Goeker M."/>
        </authorList>
    </citation>
    <scope>NUCLEOTIDE SEQUENCE [LARGE SCALE GENOMIC DNA]</scope>
    <source>
        <strain evidence="10 11">DSM 26048</strain>
    </source>
</reference>
<dbReference type="CDD" id="cd01164">
    <property type="entry name" value="FruK_PfkB_like"/>
    <property type="match status" value="1"/>
</dbReference>
<dbReference type="Proteomes" id="UP001519287">
    <property type="component" value="Unassembled WGS sequence"/>
</dbReference>
<keyword evidence="11" id="KW-1185">Reference proteome</keyword>
<evidence type="ECO:0000256" key="5">
    <source>
        <dbReference type="ARBA" id="ARBA00022840"/>
    </source>
</evidence>